<gene>
    <name evidence="1" type="ORF">DDT42_02092</name>
</gene>
<sequence>MVVIVLIMFIRLVETEDELSGEQNDSNGVENDFFGIGTVGSNTPCDEVVMRLEVAQATVEIPNQRLFAFALEVNMHKCMS</sequence>
<protein>
    <submittedName>
        <fullName evidence="1">Uncharacterized protein</fullName>
    </submittedName>
</protein>
<evidence type="ECO:0000313" key="2">
    <source>
        <dbReference type="Proteomes" id="UP000811545"/>
    </source>
</evidence>
<accession>A0A9E2BIH3</accession>
<dbReference type="Proteomes" id="UP000811545">
    <property type="component" value="Unassembled WGS sequence"/>
</dbReference>
<organism evidence="1 2">
    <name type="scientific">Psychracetigena formicireducens</name>
    <dbReference type="NCBI Taxonomy" id="2986056"/>
    <lineage>
        <taxon>Bacteria</taxon>
        <taxon>Bacillati</taxon>
        <taxon>Candidatus Lithacetigenota</taxon>
        <taxon>Candidatus Psychracetigena</taxon>
    </lineage>
</organism>
<proteinExistence type="predicted"/>
<dbReference type="AlphaFoldDB" id="A0A9E2BIH3"/>
<comment type="caution">
    <text evidence="1">The sequence shown here is derived from an EMBL/GenBank/DDBJ whole genome shotgun (WGS) entry which is preliminary data.</text>
</comment>
<evidence type="ECO:0000313" key="1">
    <source>
        <dbReference type="EMBL" id="MBT9146210.1"/>
    </source>
</evidence>
<reference evidence="1 2" key="1">
    <citation type="journal article" date="2021" name="bioRxiv">
        <title>Unique metabolic strategies in Hadean analogues reveal hints for primordial physiology.</title>
        <authorList>
            <person name="Nobu M.K."/>
            <person name="Nakai R."/>
            <person name="Tamazawa S."/>
            <person name="Mori H."/>
            <person name="Toyoda A."/>
            <person name="Ijiri A."/>
            <person name="Suzuki S."/>
            <person name="Kurokawa K."/>
            <person name="Kamagata Y."/>
            <person name="Tamaki H."/>
        </authorList>
    </citation>
    <scope>NUCLEOTIDE SEQUENCE [LARGE SCALE GENOMIC DNA]</scope>
    <source>
        <strain evidence="1">BS525</strain>
    </source>
</reference>
<name>A0A9E2BIH3_PSYF1</name>
<dbReference type="EMBL" id="QLTW01000381">
    <property type="protein sequence ID" value="MBT9146210.1"/>
    <property type="molecule type" value="Genomic_DNA"/>
</dbReference>